<dbReference type="RefSeq" id="WP_220620067.1">
    <property type="nucleotide sequence ID" value="NZ_RKLR01000011.1"/>
</dbReference>
<dbReference type="Proteomes" id="UP001430377">
    <property type="component" value="Unassembled WGS sequence"/>
</dbReference>
<evidence type="ECO:0000313" key="2">
    <source>
        <dbReference type="Proteomes" id="UP001430377"/>
    </source>
</evidence>
<protein>
    <recommendedName>
        <fullName evidence="3">Hypervirulence associated protein TUDOR domain-containing protein</fullName>
    </recommendedName>
</protein>
<keyword evidence="2" id="KW-1185">Reference proteome</keyword>
<sequence length="79" mass="8427">MNNHQDVSFEQYAFDDGDRVHVDWSEGIGPLDAFVGTVTGISRSAGDVIVAVEADAGQYPDGSIYGGTHDCAPEWVTPL</sequence>
<evidence type="ECO:0000313" key="1">
    <source>
        <dbReference type="EMBL" id="MBX0325200.1"/>
    </source>
</evidence>
<evidence type="ECO:0008006" key="3">
    <source>
        <dbReference type="Google" id="ProtNLM"/>
    </source>
</evidence>
<proteinExistence type="predicted"/>
<gene>
    <name evidence="1" type="ORF">EGH21_19425</name>
</gene>
<dbReference type="EMBL" id="RKLR01000011">
    <property type="protein sequence ID" value="MBX0325200.1"/>
    <property type="molecule type" value="Genomic_DNA"/>
</dbReference>
<organism evidence="1 2">
    <name type="scientific">Haloarcula rubra</name>
    <dbReference type="NCBI Taxonomy" id="2487747"/>
    <lineage>
        <taxon>Archaea</taxon>
        <taxon>Methanobacteriati</taxon>
        <taxon>Methanobacteriota</taxon>
        <taxon>Stenosarchaea group</taxon>
        <taxon>Halobacteria</taxon>
        <taxon>Halobacteriales</taxon>
        <taxon>Haloarculaceae</taxon>
        <taxon>Haloarcula</taxon>
    </lineage>
</organism>
<reference evidence="1 2" key="1">
    <citation type="submission" date="2021-06" db="EMBL/GenBank/DDBJ databases">
        <title>Halomicroarcula sp. a new haloarchaeum isolated from saline soil.</title>
        <authorList>
            <person name="Duran-Viseras A."/>
            <person name="Sanchez-Porro C."/>
            <person name="Ventosa A."/>
        </authorList>
    </citation>
    <scope>NUCLEOTIDE SEQUENCE [LARGE SCALE GENOMIC DNA]</scope>
    <source>
        <strain evidence="1 2">F13</strain>
    </source>
</reference>
<dbReference type="AlphaFoldDB" id="A0AAW4PXE6"/>
<name>A0AAW4PXE6_9EURY</name>
<comment type="caution">
    <text evidence="1">The sequence shown here is derived from an EMBL/GenBank/DDBJ whole genome shotgun (WGS) entry which is preliminary data.</text>
</comment>
<accession>A0AAW4PXE6</accession>